<dbReference type="HAMAP" id="MF_01974">
    <property type="entry name" value="MetAP_1"/>
    <property type="match status" value="1"/>
</dbReference>
<dbReference type="Gene3D" id="3.90.230.10">
    <property type="entry name" value="Creatinase/methionine aminopeptidase superfamily"/>
    <property type="match status" value="1"/>
</dbReference>
<dbReference type="PROSITE" id="PS52013">
    <property type="entry name" value="ZF_C6H2"/>
    <property type="match status" value="1"/>
</dbReference>
<keyword evidence="3 8" id="KW-0645">Protease</keyword>
<dbReference type="InterPro" id="IPR031615">
    <property type="entry name" value="Zfn-C6H2"/>
</dbReference>
<dbReference type="PANTHER" id="PTHR43330:SF7">
    <property type="entry name" value="METHIONINE AMINOPEPTIDASE 1"/>
    <property type="match status" value="1"/>
</dbReference>
<dbReference type="GO" id="GO:0008270">
    <property type="term" value="F:zinc ion binding"/>
    <property type="evidence" value="ECO:0007669"/>
    <property type="project" value="UniProtKB-KW"/>
</dbReference>
<keyword evidence="1 8" id="KW-0031">Aminopeptidase</keyword>
<feature type="binding site" evidence="8">
    <location>
        <position position="240"/>
    </location>
    <ligand>
        <name>Zn(2+)</name>
        <dbReference type="ChEBI" id="CHEBI:29105"/>
        <label>4</label>
        <note>catalytic</note>
    </ligand>
</feature>
<keyword evidence="5 9" id="KW-0863">Zinc-finger</keyword>
<sequence length="407" mass="45525">MSQKCSVPNCTNPITSLLSCPKCIALGLPATFFCSQSCFKENYKEHASIHKMVKKMMEQRNIADSGTACKITAENSLKLSLPDWARDGQYRFTGDLRPCMQSPRRIVKAGIVKPDYAQHPNGVSFSEQSDRASNTSIRIYNETELEGIRHACRMGREVLDEGSKALRVGVTTDEIDRVVHEACMERDCYPSPLNYYNFPKSVCTSVNEVICHGIPDYREVEDGDIVNIDVTTYTGGYHGDLNETFLVGKKCDDDSKRLVRTAYNCLKSALDMVEPGTLYRDLGTSIHKTAVKQNCSVVKTYCGHGIGELFHTSPNIPHYHKNKAKGKMKVGHVFTVEPMINLGVSKDCTWDDRWTAVTIDGKRSAQFEHTVVVTENGLEVMTARDDLGGGERPVAVMPEWNEETFQR</sequence>
<proteinExistence type="inferred from homology"/>
<dbReference type="GO" id="GO:0004239">
    <property type="term" value="F:initiator methionyl aminopeptidase activity"/>
    <property type="evidence" value="ECO:0007669"/>
    <property type="project" value="UniProtKB-UniRule"/>
</dbReference>
<dbReference type="Pfam" id="PF00557">
    <property type="entry name" value="Peptidase_M24"/>
    <property type="match status" value="1"/>
</dbReference>
<dbReference type="EC" id="3.4.11.18" evidence="10"/>
<feature type="binding site" evidence="8">
    <location>
        <position position="304"/>
    </location>
    <ligand>
        <name>Zn(2+)</name>
        <dbReference type="ChEBI" id="CHEBI:29105"/>
        <label>4</label>
        <note>catalytic</note>
    </ligand>
</feature>
<evidence type="ECO:0000256" key="10">
    <source>
        <dbReference type="RuleBase" id="RU003653"/>
    </source>
</evidence>
<dbReference type="InterPro" id="IPR036005">
    <property type="entry name" value="Creatinase/aminopeptidase-like"/>
</dbReference>
<evidence type="ECO:0000256" key="1">
    <source>
        <dbReference type="ARBA" id="ARBA00022438"/>
    </source>
</evidence>
<evidence type="ECO:0000256" key="3">
    <source>
        <dbReference type="ARBA" id="ARBA00022670"/>
    </source>
</evidence>
<evidence type="ECO:0000259" key="11">
    <source>
        <dbReference type="PROSITE" id="PS52013"/>
    </source>
</evidence>
<feature type="domain" description="C6H2-type" evidence="11">
    <location>
        <begin position="2"/>
        <end position="57"/>
    </location>
</feature>
<name>A0A7S0PJW9_9STRA</name>
<dbReference type="PROSITE" id="PS00680">
    <property type="entry name" value="MAP_1"/>
    <property type="match status" value="1"/>
</dbReference>
<feature type="binding site" evidence="8">
    <location>
        <position position="240"/>
    </location>
    <ligand>
        <name>Zn(2+)</name>
        <dbReference type="ChEBI" id="CHEBI:29105"/>
        <label>3</label>
    </ligand>
</feature>
<gene>
    <name evidence="12" type="ORF">LDAN0322_LOCUS261</name>
</gene>
<keyword evidence="4 8" id="KW-0479">Metal-binding</keyword>
<dbReference type="NCBIfam" id="TIGR00500">
    <property type="entry name" value="met_pdase_I"/>
    <property type="match status" value="1"/>
</dbReference>
<dbReference type="InterPro" id="IPR000994">
    <property type="entry name" value="Pept_M24"/>
</dbReference>
<feature type="binding site" evidence="8">
    <location>
        <position position="368"/>
    </location>
    <ligand>
        <name>Zn(2+)</name>
        <dbReference type="ChEBI" id="CHEBI:29105"/>
        <label>3</label>
    </ligand>
</feature>
<dbReference type="SUPFAM" id="SSF55920">
    <property type="entry name" value="Creatinase/aminopeptidase"/>
    <property type="match status" value="1"/>
</dbReference>
<dbReference type="InterPro" id="IPR001714">
    <property type="entry name" value="Pept_M24_MAP"/>
</dbReference>
<feature type="binding site" evidence="8">
    <location>
        <position position="212"/>
    </location>
    <ligand>
        <name>a protein</name>
        <dbReference type="ChEBI" id="CHEBI:16541"/>
    </ligand>
    <ligandPart>
        <name>N-terminal L-methionine residue</name>
        <dbReference type="ChEBI" id="CHEBI:64731"/>
    </ligandPart>
</feature>
<evidence type="ECO:0000256" key="7">
    <source>
        <dbReference type="ARBA" id="ARBA00022833"/>
    </source>
</evidence>
<keyword evidence="6 8" id="KW-0378">Hydrolase</keyword>
<comment type="function">
    <text evidence="8 10">Cotranslationally removes the N-terminal methionine from nascent proteins. The N-terminal methionine is often cleaved when the second residue in the primary sequence is small and uncharged (Met-Ala-, Cys, Gly, Pro, Ser, Thr, or Val).</text>
</comment>
<comment type="cofactor">
    <cofactor evidence="10">
        <name>Co(2+)</name>
        <dbReference type="ChEBI" id="CHEBI:48828"/>
    </cofactor>
    <cofactor evidence="10">
        <name>Zn(2+)</name>
        <dbReference type="ChEBI" id="CHEBI:29105"/>
    </cofactor>
    <cofactor evidence="10">
        <name>Mn(2+)</name>
        <dbReference type="ChEBI" id="CHEBI:29035"/>
    </cofactor>
    <cofactor evidence="10">
        <name>Fe(2+)</name>
        <dbReference type="ChEBI" id="CHEBI:29033"/>
    </cofactor>
    <text evidence="10">Binds 2 divalent metal cations per subunit. Has a high-affinity and a low affinity metal-binding site. The true nature of the physiological cofactor is under debate. The enzyme is active with cobalt, zinc, manganese or divalent iron ions.</text>
</comment>
<evidence type="ECO:0000256" key="8">
    <source>
        <dbReference type="HAMAP-Rule" id="MF_03174"/>
    </source>
</evidence>
<evidence type="ECO:0000256" key="9">
    <source>
        <dbReference type="PROSITE-ProRule" id="PRU01357"/>
    </source>
</evidence>
<dbReference type="GO" id="GO:0005829">
    <property type="term" value="C:cytosol"/>
    <property type="evidence" value="ECO:0007669"/>
    <property type="project" value="TreeGrafter"/>
</dbReference>
<comment type="catalytic activity">
    <reaction evidence="8 10">
        <text>Release of N-terminal amino acids, preferentially methionine, from peptides and arylamides.</text>
        <dbReference type="EC" id="3.4.11.18"/>
    </reaction>
</comment>
<comment type="subcellular location">
    <subcellularLocation>
        <location evidence="8">Cytoplasm</location>
    </subcellularLocation>
</comment>
<dbReference type="AlphaFoldDB" id="A0A7S0PJW9"/>
<protein>
    <recommendedName>
        <fullName evidence="10">Methionine aminopeptidase</fullName>
        <ecNumber evidence="10">3.4.11.18</ecNumber>
    </recommendedName>
</protein>
<feature type="binding site" evidence="8">
    <location>
        <position position="368"/>
    </location>
    <ligand>
        <name>Zn(2+)</name>
        <dbReference type="ChEBI" id="CHEBI:29105"/>
        <label>4</label>
        <note>catalytic</note>
    </ligand>
</feature>
<comment type="similarity">
    <text evidence="8 9">Belongs to the peptidase M24A family. Methionine aminopeptidase type 1 subfamily.</text>
</comment>
<evidence type="ECO:0000256" key="6">
    <source>
        <dbReference type="ARBA" id="ARBA00022801"/>
    </source>
</evidence>
<evidence type="ECO:0000256" key="2">
    <source>
        <dbReference type="ARBA" id="ARBA00022490"/>
    </source>
</evidence>
<organism evidence="12">
    <name type="scientific">Leptocylindrus aporus</name>
    <dbReference type="NCBI Taxonomy" id="1398097"/>
    <lineage>
        <taxon>Eukaryota</taxon>
        <taxon>Sar</taxon>
        <taxon>Stramenopiles</taxon>
        <taxon>Ochrophyta</taxon>
        <taxon>Bacillariophyta</taxon>
        <taxon>Coscinodiscophyceae</taxon>
        <taxon>Chaetocerotophycidae</taxon>
        <taxon>Leptocylindrales</taxon>
        <taxon>Leptocylindraceae</taxon>
        <taxon>Leptocylindrus</taxon>
    </lineage>
</organism>
<dbReference type="PANTHER" id="PTHR43330">
    <property type="entry name" value="METHIONINE AMINOPEPTIDASE"/>
    <property type="match status" value="1"/>
</dbReference>
<comment type="cofactor">
    <cofactor evidence="8">
        <name>Zn(2+)</name>
        <dbReference type="ChEBI" id="CHEBI:29105"/>
    </cofactor>
    <cofactor evidence="8">
        <name>Co(2+)</name>
        <dbReference type="ChEBI" id="CHEBI:48828"/>
    </cofactor>
    <cofactor evidence="8">
        <name>Mn(2+)</name>
        <dbReference type="ChEBI" id="CHEBI:29035"/>
    </cofactor>
    <cofactor evidence="8">
        <name>Fe(2+)</name>
        <dbReference type="ChEBI" id="CHEBI:29033"/>
    </cofactor>
    <text evidence="8">Binds 2 divalent metal cations per subunit. Has a high-affinity and a low affinity metal-binding site. The true nature of the physiological cofactor is under debate. The enzyme is active with zinc, cobalt, manganese or divalent iron ions. Has high activity with zinc; zinc cofactor is transferred into the active site region by the ZNG1 zinc chaperone.</text>
</comment>
<feature type="binding site" evidence="8">
    <location>
        <position position="337"/>
    </location>
    <ligand>
        <name>Zn(2+)</name>
        <dbReference type="ChEBI" id="CHEBI:29105"/>
        <label>4</label>
        <note>catalytic</note>
    </ligand>
</feature>
<dbReference type="EMBL" id="HBEU01000400">
    <property type="protein sequence ID" value="CAD8574117.1"/>
    <property type="molecule type" value="Transcribed_RNA"/>
</dbReference>
<evidence type="ECO:0000256" key="5">
    <source>
        <dbReference type="ARBA" id="ARBA00022771"/>
    </source>
</evidence>
<evidence type="ECO:0000256" key="4">
    <source>
        <dbReference type="ARBA" id="ARBA00022723"/>
    </source>
</evidence>
<feature type="binding site" evidence="8">
    <location>
        <position position="229"/>
    </location>
    <ligand>
        <name>Zn(2+)</name>
        <dbReference type="ChEBI" id="CHEBI:29105"/>
        <label>3</label>
    </ligand>
</feature>
<dbReference type="Pfam" id="PF15801">
    <property type="entry name" value="zf-C6H2"/>
    <property type="match status" value="1"/>
</dbReference>
<comment type="subunit">
    <text evidence="8">Associates with the 60S ribosomal subunit of the 80S translational complex.</text>
</comment>
<keyword evidence="7" id="KW-0862">Zinc</keyword>
<dbReference type="InterPro" id="IPR002467">
    <property type="entry name" value="Pept_M24A_MAP1"/>
</dbReference>
<dbReference type="CDD" id="cd01086">
    <property type="entry name" value="MetAP1"/>
    <property type="match status" value="1"/>
</dbReference>
<dbReference type="GO" id="GO:0070006">
    <property type="term" value="F:metalloaminopeptidase activity"/>
    <property type="evidence" value="ECO:0007669"/>
    <property type="project" value="UniProtKB-UniRule"/>
</dbReference>
<feature type="binding site" evidence="8">
    <location>
        <position position="311"/>
    </location>
    <ligand>
        <name>a protein</name>
        <dbReference type="ChEBI" id="CHEBI:16541"/>
    </ligand>
    <ligandPart>
        <name>N-terminal L-methionine residue</name>
        <dbReference type="ChEBI" id="CHEBI:64731"/>
    </ligandPart>
</feature>
<dbReference type="GO" id="GO:0006508">
    <property type="term" value="P:proteolysis"/>
    <property type="evidence" value="ECO:0007669"/>
    <property type="project" value="UniProtKB-KW"/>
</dbReference>
<dbReference type="PRINTS" id="PR00599">
    <property type="entry name" value="MAPEPTIDASE"/>
</dbReference>
<accession>A0A7S0PJW9</accession>
<keyword evidence="2 8" id="KW-0963">Cytoplasm</keyword>
<dbReference type="PROSITE" id="PS51257">
    <property type="entry name" value="PROKAR_LIPOPROTEIN"/>
    <property type="match status" value="1"/>
</dbReference>
<evidence type="ECO:0000313" key="12">
    <source>
        <dbReference type="EMBL" id="CAD8574117.1"/>
    </source>
</evidence>
<reference evidence="12" key="1">
    <citation type="submission" date="2021-01" db="EMBL/GenBank/DDBJ databases">
        <authorList>
            <person name="Corre E."/>
            <person name="Pelletier E."/>
            <person name="Niang G."/>
            <person name="Scheremetjew M."/>
            <person name="Finn R."/>
            <person name="Kale V."/>
            <person name="Holt S."/>
            <person name="Cochrane G."/>
            <person name="Meng A."/>
            <person name="Brown T."/>
            <person name="Cohen L."/>
        </authorList>
    </citation>
    <scope>NUCLEOTIDE SEQUENCE</scope>
    <source>
        <strain evidence="12">B651</strain>
    </source>
</reference>